<dbReference type="InterPro" id="IPR011251">
    <property type="entry name" value="Luciferase-like_dom"/>
</dbReference>
<dbReference type="Proteomes" id="UP000186819">
    <property type="component" value="Unassembled WGS sequence"/>
</dbReference>
<name>A0A1N7C7R8_9RHOO</name>
<accession>A0A1N7C7R8</accession>
<keyword evidence="2" id="KW-0503">Monooxygenase</keyword>
<keyword evidence="3" id="KW-1185">Reference proteome</keyword>
<dbReference type="Pfam" id="PF00296">
    <property type="entry name" value="Bac_luciferase"/>
    <property type="match status" value="1"/>
</dbReference>
<dbReference type="GO" id="GO:0016705">
    <property type="term" value="F:oxidoreductase activity, acting on paired donors, with incorporation or reduction of molecular oxygen"/>
    <property type="evidence" value="ECO:0007669"/>
    <property type="project" value="InterPro"/>
</dbReference>
<dbReference type="STRING" id="34027.SAMN05421829_12249"/>
<evidence type="ECO:0000313" key="2">
    <source>
        <dbReference type="EMBL" id="SIR59638.1"/>
    </source>
</evidence>
<gene>
    <name evidence="2" type="ORF">SAMN05421829_12249</name>
</gene>
<dbReference type="GO" id="GO:0004497">
    <property type="term" value="F:monooxygenase activity"/>
    <property type="evidence" value="ECO:0007669"/>
    <property type="project" value="UniProtKB-KW"/>
</dbReference>
<keyword evidence="2" id="KW-0560">Oxidoreductase</keyword>
<dbReference type="InterPro" id="IPR036661">
    <property type="entry name" value="Luciferase-like_sf"/>
</dbReference>
<protein>
    <submittedName>
        <fullName evidence="2">Luciferase-like monooxygenase</fullName>
    </submittedName>
</protein>
<organism evidence="2 3">
    <name type="scientific">Aromatoleum tolulyticum</name>
    <dbReference type="NCBI Taxonomy" id="34027"/>
    <lineage>
        <taxon>Bacteria</taxon>
        <taxon>Pseudomonadati</taxon>
        <taxon>Pseudomonadota</taxon>
        <taxon>Betaproteobacteria</taxon>
        <taxon>Rhodocyclales</taxon>
        <taxon>Rhodocyclaceae</taxon>
        <taxon>Aromatoleum</taxon>
    </lineage>
</organism>
<feature type="domain" description="Luciferase-like" evidence="1">
    <location>
        <begin position="7"/>
        <end position="253"/>
    </location>
</feature>
<sequence length="309" mass="33721">MKVGLSWDLGGDEPAATQWHRVIGEIERGDALGFDSAWVAEGKTGQAGCAQPAVFMTFAARRTKNIHCRALARSVVGEFPVRLAEEITLLDLFSHGRGGVAYAPASGQKIDPLMVHETIEFIRGAWATNEVRYRGKYVRFPSHTPDDAPAGLSYPAWTGEYLPQWEWGAARSTADFLALTPKPVSTHLPVYVAIDDDATLEWAARNGVSPYAGVNLTTTEAIERLARYRAIADGCGRHSYEVEAVLERNVAIDGATDAYTFGGSTHDIACAIRAAAAATRIGHFVWRYRDAAPNDLERFANEVQTKLQA</sequence>
<proteinExistence type="predicted"/>
<dbReference type="OrthoDB" id="7055978at2"/>
<evidence type="ECO:0000313" key="3">
    <source>
        <dbReference type="Proteomes" id="UP000186819"/>
    </source>
</evidence>
<dbReference type="AlphaFoldDB" id="A0A1N7C7R8"/>
<dbReference type="SUPFAM" id="SSF51679">
    <property type="entry name" value="Bacterial luciferase-like"/>
    <property type="match status" value="1"/>
</dbReference>
<reference evidence="3" key="1">
    <citation type="submission" date="2017-01" db="EMBL/GenBank/DDBJ databases">
        <authorList>
            <person name="Varghese N."/>
            <person name="Submissions S."/>
        </authorList>
    </citation>
    <scope>NUCLEOTIDE SEQUENCE [LARGE SCALE GENOMIC DNA]</scope>
    <source>
        <strain evidence="3">ATCC 51758</strain>
    </source>
</reference>
<dbReference type="RefSeq" id="WP_076604276.1">
    <property type="nucleotide sequence ID" value="NZ_FTMD01000022.1"/>
</dbReference>
<dbReference type="Gene3D" id="3.20.20.30">
    <property type="entry name" value="Luciferase-like domain"/>
    <property type="match status" value="1"/>
</dbReference>
<evidence type="ECO:0000259" key="1">
    <source>
        <dbReference type="Pfam" id="PF00296"/>
    </source>
</evidence>
<dbReference type="EMBL" id="FTMD01000022">
    <property type="protein sequence ID" value="SIR59638.1"/>
    <property type="molecule type" value="Genomic_DNA"/>
</dbReference>